<gene>
    <name evidence="2" type="ORF">E0H73_12550</name>
</gene>
<organism evidence="2 3">
    <name type="scientific">Kribbella pittospori</name>
    <dbReference type="NCBI Taxonomy" id="722689"/>
    <lineage>
        <taxon>Bacteria</taxon>
        <taxon>Bacillati</taxon>
        <taxon>Actinomycetota</taxon>
        <taxon>Actinomycetes</taxon>
        <taxon>Propionibacteriales</taxon>
        <taxon>Kribbellaceae</taxon>
        <taxon>Kribbella</taxon>
    </lineage>
</organism>
<accession>A0A4V2MBI5</accession>
<name>A0A4V2MBI5_9ACTN</name>
<dbReference type="Pfam" id="PF13416">
    <property type="entry name" value="SBP_bac_8"/>
    <property type="match status" value="1"/>
</dbReference>
<feature type="region of interest" description="Disordered" evidence="1">
    <location>
        <begin position="1"/>
        <end position="65"/>
    </location>
</feature>
<proteinExistence type="predicted"/>
<sequence length="550" mass="59794">MRRAAVSPSYSGAPRFWPAIRPPPPIPTRLRPRGTGSPTSAEPCPEEALAMSTSTTPRPSRPSRRQLLRTAGGLALGLPLLNACTGGGQSAQNAGADPTDATGPITVNWWDHFRPLTELFEKKLFVEYHQKHDNVTVKRRQLDPADLGQALQLARRSKQLPDVHSTAGLSGSVAALVTNGWFHPIGDFVDLGNSPMKDYLYDGIHRFDGKVYTFPVFSGRWHDSTTWVNSALAKQAGLDPEQSPATWDEYRATVRTLDQKTPDSVHGLLLPMKDTDYLGGKLTAFAQMAGAPGQTDWKTGEIAVASEPFIQAMEFLLALKADGVLHPASSSLGPRDARARWAAGEAALFPWGPWFIGGLMVEESPAVKRGISAWQIPAPSTQRGTVYVAPASGSFFVSDQAKNPKVAADVLFQMTTADFAAQLATRMDQPPILLDSVDKADVHPAYKKNVSFFQQDVRIGPVPEVRNGGVAKALAEMRDVHPSPGEIVQAVLTGSTKDYKTALQQYADKATKERKRAIDAAKKKGAEVSEDDWVFGNWQPGQDYTQASYK</sequence>
<dbReference type="PANTHER" id="PTHR43649">
    <property type="entry name" value="ARABINOSE-BINDING PROTEIN-RELATED"/>
    <property type="match status" value="1"/>
</dbReference>
<dbReference type="EMBL" id="SJKB01000003">
    <property type="protein sequence ID" value="TCC63282.1"/>
    <property type="molecule type" value="Genomic_DNA"/>
</dbReference>
<protein>
    <submittedName>
        <fullName evidence="2">Extracellular solute-binding protein</fullName>
    </submittedName>
</protein>
<dbReference type="Gene3D" id="3.40.190.10">
    <property type="entry name" value="Periplasmic binding protein-like II"/>
    <property type="match status" value="1"/>
</dbReference>
<evidence type="ECO:0000313" key="2">
    <source>
        <dbReference type="EMBL" id="TCC63282.1"/>
    </source>
</evidence>
<dbReference type="PANTHER" id="PTHR43649:SF12">
    <property type="entry name" value="DIACETYLCHITOBIOSE BINDING PROTEIN DASA"/>
    <property type="match status" value="1"/>
</dbReference>
<evidence type="ECO:0000256" key="1">
    <source>
        <dbReference type="SAM" id="MobiDB-lite"/>
    </source>
</evidence>
<dbReference type="InterPro" id="IPR050490">
    <property type="entry name" value="Bact_solute-bd_prot1"/>
</dbReference>
<keyword evidence="3" id="KW-1185">Reference proteome</keyword>
<comment type="caution">
    <text evidence="2">The sequence shown here is derived from an EMBL/GenBank/DDBJ whole genome shotgun (WGS) entry which is preliminary data.</text>
</comment>
<dbReference type="OrthoDB" id="2644341at2"/>
<dbReference type="InterPro" id="IPR006059">
    <property type="entry name" value="SBP"/>
</dbReference>
<reference evidence="2 3" key="1">
    <citation type="submission" date="2019-02" db="EMBL/GenBank/DDBJ databases">
        <title>Kribbella capetownensis sp. nov. and Kribbella speibonae sp. nov., isolated from soil.</title>
        <authorList>
            <person name="Curtis S.M."/>
            <person name="Norton I."/>
            <person name="Everest G.J."/>
            <person name="Meyers P.R."/>
        </authorList>
    </citation>
    <scope>NUCLEOTIDE SEQUENCE [LARGE SCALE GENOMIC DNA]</scope>
    <source>
        <strain evidence="2 3">NRRL B-24813</strain>
    </source>
</reference>
<dbReference type="SUPFAM" id="SSF53850">
    <property type="entry name" value="Periplasmic binding protein-like II"/>
    <property type="match status" value="1"/>
</dbReference>
<dbReference type="Proteomes" id="UP000291144">
    <property type="component" value="Unassembled WGS sequence"/>
</dbReference>
<evidence type="ECO:0000313" key="3">
    <source>
        <dbReference type="Proteomes" id="UP000291144"/>
    </source>
</evidence>
<dbReference type="AlphaFoldDB" id="A0A4V2MBI5"/>